<reference evidence="3" key="1">
    <citation type="submission" date="2014-11" db="EMBL/GenBank/DDBJ databases">
        <authorList>
            <person name="Otto D Thomas"/>
            <person name="Naeem Raeece"/>
        </authorList>
    </citation>
    <scope>NUCLEOTIDE SEQUENCE</scope>
</reference>
<sequence>MGNGESTAAALSDDELRKLWNKYDRDKTGTLDLDECELLLNELNDRAKVRRASQTGGAGAGGSGPPPGMKRAPPRKASVPENEKKKKEALDTAQKGYNAAAAQLWPTGNEPFECPHCKNHIVYSERMGISNEFEEAGRQVPLHNAASYNGMWAQGRTWGPIPPSFFSSPYNTHTWAFR</sequence>
<dbReference type="AlphaFoldDB" id="A0A0G4F0B5"/>
<dbReference type="PROSITE" id="PS50222">
    <property type="entry name" value="EF_HAND_2"/>
    <property type="match status" value="1"/>
</dbReference>
<dbReference type="InterPro" id="IPR002048">
    <property type="entry name" value="EF_hand_dom"/>
</dbReference>
<feature type="region of interest" description="Disordered" evidence="1">
    <location>
        <begin position="49"/>
        <end position="95"/>
    </location>
</feature>
<proteinExistence type="predicted"/>
<dbReference type="InterPro" id="IPR011992">
    <property type="entry name" value="EF-hand-dom_pair"/>
</dbReference>
<evidence type="ECO:0000313" key="3">
    <source>
        <dbReference type="EMBL" id="CEM05146.1"/>
    </source>
</evidence>
<evidence type="ECO:0000256" key="1">
    <source>
        <dbReference type="SAM" id="MobiDB-lite"/>
    </source>
</evidence>
<feature type="compositionally biased region" description="Basic and acidic residues" evidence="1">
    <location>
        <begin position="81"/>
        <end position="90"/>
    </location>
</feature>
<dbReference type="VEuPathDB" id="CryptoDB:Cvel_14493"/>
<evidence type="ECO:0000259" key="2">
    <source>
        <dbReference type="PROSITE" id="PS50222"/>
    </source>
</evidence>
<feature type="domain" description="EF-hand" evidence="2">
    <location>
        <begin position="11"/>
        <end position="46"/>
    </location>
</feature>
<dbReference type="SUPFAM" id="SSF47473">
    <property type="entry name" value="EF-hand"/>
    <property type="match status" value="1"/>
</dbReference>
<dbReference type="EMBL" id="CDMZ01000037">
    <property type="protein sequence ID" value="CEM05146.1"/>
    <property type="molecule type" value="Genomic_DNA"/>
</dbReference>
<dbReference type="Gene3D" id="1.10.238.10">
    <property type="entry name" value="EF-hand"/>
    <property type="match status" value="1"/>
</dbReference>
<gene>
    <name evidence="3" type="ORF">Cvel_14493</name>
</gene>
<accession>A0A0G4F0B5</accession>
<organism evidence="3">
    <name type="scientific">Chromera velia CCMP2878</name>
    <dbReference type="NCBI Taxonomy" id="1169474"/>
    <lineage>
        <taxon>Eukaryota</taxon>
        <taxon>Sar</taxon>
        <taxon>Alveolata</taxon>
        <taxon>Colpodellida</taxon>
        <taxon>Chromeraceae</taxon>
        <taxon>Chromera</taxon>
    </lineage>
</organism>
<name>A0A0G4F0B5_9ALVE</name>
<dbReference type="SMART" id="SM00054">
    <property type="entry name" value="EFh"/>
    <property type="match status" value="1"/>
</dbReference>
<dbReference type="GO" id="GO:0005509">
    <property type="term" value="F:calcium ion binding"/>
    <property type="evidence" value="ECO:0007669"/>
    <property type="project" value="InterPro"/>
</dbReference>
<protein>
    <recommendedName>
        <fullName evidence="2">EF-hand domain-containing protein</fullName>
    </recommendedName>
</protein>